<dbReference type="Pfam" id="PF04227">
    <property type="entry name" value="Indigoidine_A"/>
    <property type="match status" value="1"/>
</dbReference>
<feature type="binding site" evidence="6">
    <location>
        <position position="138"/>
    </location>
    <ligand>
        <name>Mn(2+)</name>
        <dbReference type="ChEBI" id="CHEBI:29035"/>
    </ligand>
</feature>
<feature type="active site" description="Proton donor" evidence="6">
    <location>
        <position position="25"/>
    </location>
</feature>
<dbReference type="HAMAP" id="MF_01876">
    <property type="entry name" value="PsiMP_glycosidase"/>
    <property type="match status" value="1"/>
</dbReference>
<evidence type="ECO:0000256" key="4">
    <source>
        <dbReference type="ARBA" id="ARBA00023239"/>
    </source>
</evidence>
<evidence type="ECO:0000256" key="2">
    <source>
        <dbReference type="ARBA" id="ARBA00022801"/>
    </source>
</evidence>
<keyword evidence="8" id="KW-1185">Reference proteome</keyword>
<protein>
    <recommendedName>
        <fullName evidence="6">Pseudouridine-5'-phosphate glycosidase</fullName>
        <shortName evidence="6">PsiMP glycosidase</shortName>
        <ecNumber evidence="6">4.2.1.70</ecNumber>
    </recommendedName>
</protein>
<sequence length="305" mass="31136">MDTLLRLSDEVAAALADHRPVVALESSLIAHGPAYPMNVEIAVAIEKAVRDSGAVPATVGILDGRIVIGLDDSEIARFGEKKGIPKVSARDIGRVLAGGGPGATSVASSIVAAELAGIRVFSTAGIGGVHRGAQESFDISPDLLQFTRSRIAVVCAGAKSILDLRATAEYLETAGVPILGYQCDELPAFYARSSGLPVPRVDDLTEAARAVELHWQVNGGGTVLLTAPINEEDALDGAEIEAAITRAMEAAKAAGVSGNAVSPFLMKAVGEATQGRSGAATRAVLISTAALAGEFATAMSAVREG</sequence>
<dbReference type="SUPFAM" id="SSF110581">
    <property type="entry name" value="Indigoidine synthase A-like"/>
    <property type="match status" value="1"/>
</dbReference>
<dbReference type="EMBL" id="BSDI01000029">
    <property type="protein sequence ID" value="GLH99955.1"/>
    <property type="molecule type" value="Genomic_DNA"/>
</dbReference>
<name>A0ABQ5QZM3_9ACTN</name>
<evidence type="ECO:0000256" key="3">
    <source>
        <dbReference type="ARBA" id="ARBA00023211"/>
    </source>
</evidence>
<evidence type="ECO:0000256" key="1">
    <source>
        <dbReference type="ARBA" id="ARBA00022723"/>
    </source>
</evidence>
<dbReference type="GO" id="GO:0016798">
    <property type="term" value="F:hydrolase activity, acting on glycosyl bonds"/>
    <property type="evidence" value="ECO:0007669"/>
    <property type="project" value="UniProtKB-KW"/>
</dbReference>
<organism evidence="7 8">
    <name type="scientific">Phytohabitans aurantiacus</name>
    <dbReference type="NCBI Taxonomy" id="3016789"/>
    <lineage>
        <taxon>Bacteria</taxon>
        <taxon>Bacillati</taxon>
        <taxon>Actinomycetota</taxon>
        <taxon>Actinomycetes</taxon>
        <taxon>Micromonosporales</taxon>
        <taxon>Micromonosporaceae</taxon>
    </lineage>
</organism>
<comment type="caution">
    <text evidence="7">The sequence shown here is derived from an EMBL/GenBank/DDBJ whole genome shotgun (WGS) entry which is preliminary data.</text>
</comment>
<feature type="binding site" evidence="6">
    <location>
        <position position="86"/>
    </location>
    <ligand>
        <name>substrate</name>
    </ligand>
</feature>
<comment type="function">
    <text evidence="6">Catalyzes the reversible cleavage of pseudouridine 5'-phosphate (PsiMP) to ribose 5-phosphate and uracil. Functions biologically in the cleavage direction, as part of a pseudouridine degradation pathway.</text>
</comment>
<dbReference type="Gene3D" id="3.40.1790.10">
    <property type="entry name" value="Indigoidine synthase domain"/>
    <property type="match status" value="1"/>
</dbReference>
<comment type="cofactor">
    <cofactor evidence="6">
        <name>Mn(2+)</name>
        <dbReference type="ChEBI" id="CHEBI:29035"/>
    </cofactor>
    <text evidence="6">Binds 1 Mn(2+) ion per subunit.</text>
</comment>
<feature type="binding site" evidence="6">
    <location>
        <position position="106"/>
    </location>
    <ligand>
        <name>substrate</name>
    </ligand>
</feature>
<comment type="catalytic activity">
    <reaction evidence="6">
        <text>D-ribose 5-phosphate + uracil = psi-UMP + H2O</text>
        <dbReference type="Rhea" id="RHEA:18337"/>
        <dbReference type="ChEBI" id="CHEBI:15377"/>
        <dbReference type="ChEBI" id="CHEBI:17568"/>
        <dbReference type="ChEBI" id="CHEBI:58380"/>
        <dbReference type="ChEBI" id="CHEBI:78346"/>
        <dbReference type="EC" id="4.2.1.70"/>
    </reaction>
</comment>
<evidence type="ECO:0000256" key="5">
    <source>
        <dbReference type="ARBA" id="ARBA00023295"/>
    </source>
</evidence>
<keyword evidence="1 6" id="KW-0479">Metal-binding</keyword>
<comment type="subunit">
    <text evidence="6">Homotrimer.</text>
</comment>
<dbReference type="EC" id="4.2.1.70" evidence="6"/>
<evidence type="ECO:0000313" key="7">
    <source>
        <dbReference type="EMBL" id="GLH99955.1"/>
    </source>
</evidence>
<dbReference type="InterPro" id="IPR022830">
    <property type="entry name" value="Indigdn_synthA-like"/>
</dbReference>
<feature type="binding site" evidence="6">
    <location>
        <begin position="140"/>
        <end position="142"/>
    </location>
    <ligand>
        <name>substrate</name>
    </ligand>
</feature>
<keyword evidence="4 6" id="KW-0456">Lyase</keyword>
<reference evidence="7" key="1">
    <citation type="submission" date="2022-12" db="EMBL/GenBank/DDBJ databases">
        <title>New Phytohabitans aurantiacus sp. RD004123 nov., an actinomycete isolated from soil.</title>
        <authorList>
            <person name="Triningsih D.W."/>
            <person name="Harunari E."/>
            <person name="Igarashi Y."/>
        </authorList>
    </citation>
    <scope>NUCLEOTIDE SEQUENCE</scope>
    <source>
        <strain evidence="7">RD004123</strain>
    </source>
</reference>
<accession>A0ABQ5QZM3</accession>
<dbReference type="RefSeq" id="WP_281899959.1">
    <property type="nucleotide sequence ID" value="NZ_BSDI01000029.1"/>
</dbReference>
<evidence type="ECO:0000256" key="6">
    <source>
        <dbReference type="HAMAP-Rule" id="MF_01876"/>
    </source>
</evidence>
<evidence type="ECO:0000313" key="8">
    <source>
        <dbReference type="Proteomes" id="UP001144280"/>
    </source>
</evidence>
<keyword evidence="5 6" id="KW-0326">Glycosidase</keyword>
<dbReference type="PANTHER" id="PTHR42909:SF1">
    <property type="entry name" value="CARBOHYDRATE KINASE PFKB DOMAIN-CONTAINING PROTEIN"/>
    <property type="match status" value="1"/>
</dbReference>
<dbReference type="InterPro" id="IPR007342">
    <property type="entry name" value="PsuG"/>
</dbReference>
<comment type="similarity">
    <text evidence="6">Belongs to the pseudouridine-5'-phosphate glycosidase family.</text>
</comment>
<keyword evidence="2 6" id="KW-0378">Hydrolase</keyword>
<feature type="active site" description="Nucleophile" evidence="6">
    <location>
        <position position="159"/>
    </location>
</feature>
<proteinExistence type="inferred from homology"/>
<dbReference type="PANTHER" id="PTHR42909">
    <property type="entry name" value="ZGC:136858"/>
    <property type="match status" value="1"/>
</dbReference>
<dbReference type="Proteomes" id="UP001144280">
    <property type="component" value="Unassembled WGS sequence"/>
</dbReference>
<gene>
    <name evidence="7" type="primary">psuG_1</name>
    <name evidence="6" type="synonym">psuG</name>
    <name evidence="7" type="ORF">Pa4123_52310</name>
</gene>
<keyword evidence="3 6" id="KW-0464">Manganese</keyword>